<dbReference type="InterPro" id="IPR005702">
    <property type="entry name" value="Wzc-like_C"/>
</dbReference>
<gene>
    <name evidence="10" type="primary">ywqD_2</name>
    <name evidence="10" type="ORF">CLCHR_22760</name>
</gene>
<dbReference type="STRING" id="225345.CLCHR_22760"/>
<dbReference type="EMBL" id="MZGT01000027">
    <property type="protein sequence ID" value="OPJ61871.1"/>
    <property type="molecule type" value="Genomic_DNA"/>
</dbReference>
<keyword evidence="7" id="KW-0829">Tyrosine-protein kinase</keyword>
<dbReference type="NCBIfam" id="TIGR01007">
    <property type="entry name" value="eps_fam"/>
    <property type="match status" value="1"/>
</dbReference>
<keyword evidence="5 10" id="KW-0418">Kinase</keyword>
<keyword evidence="3 10" id="KW-0808">Transferase</keyword>
<keyword evidence="6" id="KW-0067">ATP-binding</keyword>
<dbReference type="GO" id="GO:0005886">
    <property type="term" value="C:plasma membrane"/>
    <property type="evidence" value="ECO:0007669"/>
    <property type="project" value="TreeGrafter"/>
</dbReference>
<dbReference type="InterPro" id="IPR050445">
    <property type="entry name" value="Bact_polysacc_biosynth/exp"/>
</dbReference>
<keyword evidence="4" id="KW-0547">Nucleotide-binding</keyword>
<sequence length="225" mass="25162">MLRNSMSLEEKKGFIVEQKPKSHSSEAYKILRTNIQYSSYNKELKTILITSSVASEGKSTISGNLALSFAQDNKKVLLMDCDLRRPSIHKKFNVSNLLGLSEILIGEIDLKEAIICHNDTLDILTSGKLPPNPAEMLSSNSMSNLITTLREIYDLIILDCCPLLGITDAQILSTNVDGTILVVQSEKTKKDEVTESKKLLLKVGANIVGVILNRIPRCRHKYYYY</sequence>
<keyword evidence="11" id="KW-1185">Reference proteome</keyword>
<dbReference type="PANTHER" id="PTHR32309">
    <property type="entry name" value="TYROSINE-PROTEIN KINASE"/>
    <property type="match status" value="1"/>
</dbReference>
<dbReference type="SUPFAM" id="SSF52540">
    <property type="entry name" value="P-loop containing nucleoside triphosphate hydrolases"/>
    <property type="match status" value="1"/>
</dbReference>
<dbReference type="EC" id="2.7.10.2" evidence="2"/>
<dbReference type="RefSeq" id="WP_079439909.1">
    <property type="nucleotide sequence ID" value="NZ_MZGT01000027.1"/>
</dbReference>
<dbReference type="OrthoDB" id="9794577at2"/>
<comment type="catalytic activity">
    <reaction evidence="8">
        <text>L-tyrosyl-[protein] + ATP = O-phospho-L-tyrosyl-[protein] + ADP + H(+)</text>
        <dbReference type="Rhea" id="RHEA:10596"/>
        <dbReference type="Rhea" id="RHEA-COMP:10136"/>
        <dbReference type="Rhea" id="RHEA-COMP:20101"/>
        <dbReference type="ChEBI" id="CHEBI:15378"/>
        <dbReference type="ChEBI" id="CHEBI:30616"/>
        <dbReference type="ChEBI" id="CHEBI:46858"/>
        <dbReference type="ChEBI" id="CHEBI:61978"/>
        <dbReference type="ChEBI" id="CHEBI:456216"/>
        <dbReference type="EC" id="2.7.10.2"/>
    </reaction>
</comment>
<evidence type="ECO:0000256" key="3">
    <source>
        <dbReference type="ARBA" id="ARBA00022679"/>
    </source>
</evidence>
<dbReference type="GO" id="GO:0005524">
    <property type="term" value="F:ATP binding"/>
    <property type="evidence" value="ECO:0007669"/>
    <property type="project" value="UniProtKB-KW"/>
</dbReference>
<proteinExistence type="inferred from homology"/>
<dbReference type="AlphaFoldDB" id="A0A1V4IP90"/>
<dbReference type="CDD" id="cd05387">
    <property type="entry name" value="BY-kinase"/>
    <property type="match status" value="1"/>
</dbReference>
<evidence type="ECO:0000256" key="8">
    <source>
        <dbReference type="ARBA" id="ARBA00051245"/>
    </source>
</evidence>
<comment type="caution">
    <text evidence="10">The sequence shown here is derived from an EMBL/GenBank/DDBJ whole genome shotgun (WGS) entry which is preliminary data.</text>
</comment>
<evidence type="ECO:0000256" key="5">
    <source>
        <dbReference type="ARBA" id="ARBA00022777"/>
    </source>
</evidence>
<comment type="similarity">
    <text evidence="1">Belongs to the CpsD/CapB family.</text>
</comment>
<evidence type="ECO:0000313" key="10">
    <source>
        <dbReference type="EMBL" id="OPJ61871.1"/>
    </source>
</evidence>
<dbReference type="FunFam" id="3.40.50.300:FF:000527">
    <property type="entry name" value="Tyrosine-protein kinase etk"/>
    <property type="match status" value="1"/>
</dbReference>
<dbReference type="Proteomes" id="UP000191056">
    <property type="component" value="Unassembled WGS sequence"/>
</dbReference>
<evidence type="ECO:0000259" key="9">
    <source>
        <dbReference type="Pfam" id="PF13614"/>
    </source>
</evidence>
<name>A0A1V4IP90_9CLOT</name>
<dbReference type="Pfam" id="PF13614">
    <property type="entry name" value="AAA_31"/>
    <property type="match status" value="1"/>
</dbReference>
<dbReference type="PANTHER" id="PTHR32309:SF13">
    <property type="entry name" value="FERRIC ENTEROBACTIN TRANSPORT PROTEIN FEPE"/>
    <property type="match status" value="1"/>
</dbReference>
<dbReference type="GO" id="GO:0042802">
    <property type="term" value="F:identical protein binding"/>
    <property type="evidence" value="ECO:0007669"/>
    <property type="project" value="UniProtKB-ARBA"/>
</dbReference>
<feature type="domain" description="AAA" evidence="9">
    <location>
        <begin position="46"/>
        <end position="187"/>
    </location>
</feature>
<evidence type="ECO:0000256" key="4">
    <source>
        <dbReference type="ARBA" id="ARBA00022741"/>
    </source>
</evidence>
<evidence type="ECO:0000256" key="6">
    <source>
        <dbReference type="ARBA" id="ARBA00022840"/>
    </source>
</evidence>
<protein>
    <recommendedName>
        <fullName evidence="2">non-specific protein-tyrosine kinase</fullName>
        <ecNumber evidence="2">2.7.10.2</ecNumber>
    </recommendedName>
</protein>
<evidence type="ECO:0000256" key="7">
    <source>
        <dbReference type="ARBA" id="ARBA00023137"/>
    </source>
</evidence>
<dbReference type="InterPro" id="IPR027417">
    <property type="entry name" value="P-loop_NTPase"/>
</dbReference>
<evidence type="ECO:0000313" key="11">
    <source>
        <dbReference type="Proteomes" id="UP000191056"/>
    </source>
</evidence>
<organism evidence="10 11">
    <name type="scientific">Clostridium chromiireducens</name>
    <dbReference type="NCBI Taxonomy" id="225345"/>
    <lineage>
        <taxon>Bacteria</taxon>
        <taxon>Bacillati</taxon>
        <taxon>Bacillota</taxon>
        <taxon>Clostridia</taxon>
        <taxon>Eubacteriales</taxon>
        <taxon>Clostridiaceae</taxon>
        <taxon>Clostridium</taxon>
    </lineage>
</organism>
<evidence type="ECO:0000256" key="1">
    <source>
        <dbReference type="ARBA" id="ARBA00007316"/>
    </source>
</evidence>
<dbReference type="GO" id="GO:0004715">
    <property type="term" value="F:non-membrane spanning protein tyrosine kinase activity"/>
    <property type="evidence" value="ECO:0007669"/>
    <property type="project" value="UniProtKB-EC"/>
</dbReference>
<reference evidence="10 11" key="1">
    <citation type="submission" date="2017-03" db="EMBL/GenBank/DDBJ databases">
        <title>Genome sequence of Clostridium chromiireducens DSM 23318.</title>
        <authorList>
            <person name="Poehlein A."/>
            <person name="Daniel R."/>
        </authorList>
    </citation>
    <scope>NUCLEOTIDE SEQUENCE [LARGE SCALE GENOMIC DNA]</scope>
    <source>
        <strain evidence="10 11">DSM 23318</strain>
    </source>
</reference>
<evidence type="ECO:0000256" key="2">
    <source>
        <dbReference type="ARBA" id="ARBA00011903"/>
    </source>
</evidence>
<dbReference type="InterPro" id="IPR025669">
    <property type="entry name" value="AAA_dom"/>
</dbReference>
<accession>A0A1V4IP90</accession>
<dbReference type="Gene3D" id="3.40.50.300">
    <property type="entry name" value="P-loop containing nucleotide triphosphate hydrolases"/>
    <property type="match status" value="1"/>
</dbReference>